<dbReference type="Pfam" id="PF05521">
    <property type="entry name" value="Phage_HCP"/>
    <property type="match status" value="1"/>
</dbReference>
<dbReference type="Proteomes" id="UP000076882">
    <property type="component" value="Unassembled WGS sequence"/>
</dbReference>
<protein>
    <recommendedName>
        <fullName evidence="3">Head-tail adaptor protein</fullName>
    </recommendedName>
</protein>
<name>A0A165R626_LACPN</name>
<accession>A0A165R626</accession>
<dbReference type="PATRIC" id="fig|1590.201.peg.3377"/>
<organism evidence="1 2">
    <name type="scientific">Lactiplantibacillus plantarum</name>
    <name type="common">Lactobacillus plantarum</name>
    <dbReference type="NCBI Taxonomy" id="1590"/>
    <lineage>
        <taxon>Bacteria</taxon>
        <taxon>Bacillati</taxon>
        <taxon>Bacillota</taxon>
        <taxon>Bacilli</taxon>
        <taxon>Lactobacillales</taxon>
        <taxon>Lactobacillaceae</taxon>
        <taxon>Lactiplantibacillus</taxon>
    </lineage>
</organism>
<dbReference type="NCBIfam" id="TIGR01563">
    <property type="entry name" value="gp16_SPP1"/>
    <property type="match status" value="1"/>
</dbReference>
<sequence length="120" mass="13430">MTKAINPARMNFRLEFGTQAATGKVNPNTGNPITGFVPQFSLYAGEWSLSFQQRLALNGDTSQQNAVYFVRHNRKIATGMQLRRNHQDVYQIDDVAYDDGLPPDGFDLITCHKVVIGRGE</sequence>
<comment type="caution">
    <text evidence="1">The sequence shown here is derived from an EMBL/GenBank/DDBJ whole genome shotgun (WGS) entry which is preliminary data.</text>
</comment>
<gene>
    <name evidence="1" type="ORF">Lp19_3442</name>
</gene>
<dbReference type="EMBL" id="LUXM01000040">
    <property type="protein sequence ID" value="KZU92156.1"/>
    <property type="molecule type" value="Genomic_DNA"/>
</dbReference>
<reference evidence="1 2" key="1">
    <citation type="submission" date="2016-03" db="EMBL/GenBank/DDBJ databases">
        <title>Comparative genomics of 54 Lactobacillus plantarum strains reveals genomic uncoupling from niche constraints.</title>
        <authorList>
            <person name="Martino M.E."/>
        </authorList>
    </citation>
    <scope>NUCLEOTIDE SEQUENCE [LARGE SCALE GENOMIC DNA]</scope>
    <source>
        <strain evidence="1 2">19.1</strain>
    </source>
</reference>
<evidence type="ECO:0008006" key="3">
    <source>
        <dbReference type="Google" id="ProtNLM"/>
    </source>
</evidence>
<dbReference type="InterPro" id="IPR008767">
    <property type="entry name" value="Phage_SPP1_head-tail_adaptor"/>
</dbReference>
<dbReference type="AlphaFoldDB" id="A0A165R626"/>
<dbReference type="Gene3D" id="2.40.10.270">
    <property type="entry name" value="Bacteriophage SPP1 head-tail adaptor protein"/>
    <property type="match status" value="1"/>
</dbReference>
<evidence type="ECO:0000313" key="2">
    <source>
        <dbReference type="Proteomes" id="UP000076882"/>
    </source>
</evidence>
<proteinExistence type="predicted"/>
<evidence type="ECO:0000313" key="1">
    <source>
        <dbReference type="EMBL" id="KZU92156.1"/>
    </source>
</evidence>
<dbReference type="InterPro" id="IPR038666">
    <property type="entry name" value="SSP1_head-tail_sf"/>
</dbReference>